<dbReference type="PANTHER" id="PTHR38479:SF2">
    <property type="entry name" value="WINGED HELIX DNA-BINDING DOMAIN-CONTAINING PROTEIN"/>
    <property type="match status" value="1"/>
</dbReference>
<organism evidence="1 2">
    <name type="scientific">Shimazuella alba</name>
    <dbReference type="NCBI Taxonomy" id="2690964"/>
    <lineage>
        <taxon>Bacteria</taxon>
        <taxon>Bacillati</taxon>
        <taxon>Bacillota</taxon>
        <taxon>Bacilli</taxon>
        <taxon>Bacillales</taxon>
        <taxon>Thermoactinomycetaceae</taxon>
        <taxon>Shimazuella</taxon>
    </lineage>
</organism>
<accession>A0A6I4VVQ0</accession>
<name>A0A6I4VVQ0_9BACL</name>
<evidence type="ECO:0008006" key="3">
    <source>
        <dbReference type="Google" id="ProtNLM"/>
    </source>
</evidence>
<gene>
    <name evidence="1" type="ORF">GSM42_09345</name>
</gene>
<dbReference type="Proteomes" id="UP000430692">
    <property type="component" value="Unassembled WGS sequence"/>
</dbReference>
<dbReference type="Pfam" id="PF06224">
    <property type="entry name" value="AlkZ-like"/>
    <property type="match status" value="1"/>
</dbReference>
<dbReference type="InterPro" id="IPR009351">
    <property type="entry name" value="AlkZ-like"/>
</dbReference>
<comment type="caution">
    <text evidence="1">The sequence shown here is derived from an EMBL/GenBank/DDBJ whole genome shotgun (WGS) entry which is preliminary data.</text>
</comment>
<dbReference type="RefSeq" id="WP_160801273.1">
    <property type="nucleotide sequence ID" value="NZ_WUUL01000005.1"/>
</dbReference>
<protein>
    <recommendedName>
        <fullName evidence="3">Winged helix-turn-helix domain-containing protein</fullName>
    </recommendedName>
</protein>
<dbReference type="EMBL" id="WUUL01000005">
    <property type="protein sequence ID" value="MXQ53916.1"/>
    <property type="molecule type" value="Genomic_DNA"/>
</dbReference>
<evidence type="ECO:0000313" key="1">
    <source>
        <dbReference type="EMBL" id="MXQ53916.1"/>
    </source>
</evidence>
<proteinExistence type="predicted"/>
<evidence type="ECO:0000313" key="2">
    <source>
        <dbReference type="Proteomes" id="UP000430692"/>
    </source>
</evidence>
<dbReference type="PANTHER" id="PTHR38479">
    <property type="entry name" value="LMO0824 PROTEIN"/>
    <property type="match status" value="1"/>
</dbReference>
<keyword evidence="2" id="KW-1185">Reference proteome</keyword>
<dbReference type="AlphaFoldDB" id="A0A6I4VVQ0"/>
<reference evidence="1 2" key="1">
    <citation type="submission" date="2019-12" db="EMBL/GenBank/DDBJ databases">
        <title>Whole-genome analyses of novel actinobacteria.</title>
        <authorList>
            <person name="Sahin N."/>
            <person name="Saygin H."/>
        </authorList>
    </citation>
    <scope>NUCLEOTIDE SEQUENCE [LARGE SCALE GENOMIC DNA]</scope>
    <source>
        <strain evidence="1 2">KC615</strain>
    </source>
</reference>
<sequence>MSSLTITKEKLDRSKVINYIFMKQSVLPKFQSENVSNAIDNLFGLHAARLPTPFTTLFSRVPGFETQALWDHLYVKIDHIKLRCMRRTLHIFTAGVCSDCPSCYYALSISRLLHSNKKIGANMDYVSKIKSIILSFVQNKPMTPKEIVNLVKFELGNLSDEDNKVITTAMKELWEAGELCYINKSTHWGKEERYYGYTPSVYPKLHLYHMDIKEAQKKLVHYYIDRFGPVSIKDIAWWSGLSVKVIRDSIRELADEVIIVELDGTNIEHFMTVRGLSSYLDTSFNKMVG</sequence>